<proteinExistence type="predicted"/>
<gene>
    <name evidence="2" type="ORF">GCM10009851_30660</name>
</gene>
<feature type="domain" description="AB hydrolase-1" evidence="1">
    <location>
        <begin position="30"/>
        <end position="144"/>
    </location>
</feature>
<keyword evidence="3" id="KW-1185">Reference proteome</keyword>
<evidence type="ECO:0000313" key="3">
    <source>
        <dbReference type="Proteomes" id="UP001500929"/>
    </source>
</evidence>
<name>A0ABN3DWI3_9MICO</name>
<comment type="caution">
    <text evidence="2">The sequence shown here is derived from an EMBL/GenBank/DDBJ whole genome shotgun (WGS) entry which is preliminary data.</text>
</comment>
<dbReference type="InterPro" id="IPR029058">
    <property type="entry name" value="AB_hydrolase_fold"/>
</dbReference>
<dbReference type="PANTHER" id="PTHR43194">
    <property type="entry name" value="HYDROLASE ALPHA/BETA FOLD FAMILY"/>
    <property type="match status" value="1"/>
</dbReference>
<sequence>MVSGTGGTSGEFVIGGVRLAYLDEGPGDGPVVLNLHGLGQGSAVDRENPLVDWAGLTDAGYRVISYDARGHGASGGEAQPETYRWDALADDLLAVAELVSPGVPVRAFGISMGTATILTALVREPSRFERVVLGAPPTAWETRASQGALYEKFATMVESTGAVAFADLMARSPAPPIFAERSPGAGPTPREEVLPSVFRGAGASDLPAPESLRGVPTPALVLAWATDAGHPLSTAERLVELLPEAELHVSHTAADVRTWAARAATFFAA</sequence>
<accession>A0ABN3DWI3</accession>
<dbReference type="InterPro" id="IPR050228">
    <property type="entry name" value="Carboxylesterase_BioH"/>
</dbReference>
<dbReference type="EMBL" id="BAAAQY010000010">
    <property type="protein sequence ID" value="GAA2243285.1"/>
    <property type="molecule type" value="Genomic_DNA"/>
</dbReference>
<dbReference type="SUPFAM" id="SSF53474">
    <property type="entry name" value="alpha/beta-Hydrolases"/>
    <property type="match status" value="1"/>
</dbReference>
<dbReference type="Pfam" id="PF00561">
    <property type="entry name" value="Abhydrolase_1"/>
    <property type="match status" value="1"/>
</dbReference>
<dbReference type="InterPro" id="IPR000073">
    <property type="entry name" value="AB_hydrolase_1"/>
</dbReference>
<protein>
    <submittedName>
        <fullName evidence="2">Alpha/beta hydrolase</fullName>
    </submittedName>
</protein>
<dbReference type="Proteomes" id="UP001500929">
    <property type="component" value="Unassembled WGS sequence"/>
</dbReference>
<dbReference type="GO" id="GO:0016787">
    <property type="term" value="F:hydrolase activity"/>
    <property type="evidence" value="ECO:0007669"/>
    <property type="project" value="UniProtKB-KW"/>
</dbReference>
<evidence type="ECO:0000259" key="1">
    <source>
        <dbReference type="Pfam" id="PF00561"/>
    </source>
</evidence>
<organism evidence="2 3">
    <name type="scientific">Herbiconiux moechotypicola</name>
    <dbReference type="NCBI Taxonomy" id="637393"/>
    <lineage>
        <taxon>Bacteria</taxon>
        <taxon>Bacillati</taxon>
        <taxon>Actinomycetota</taxon>
        <taxon>Actinomycetes</taxon>
        <taxon>Micrococcales</taxon>
        <taxon>Microbacteriaceae</taxon>
        <taxon>Herbiconiux</taxon>
    </lineage>
</organism>
<dbReference type="PANTHER" id="PTHR43194:SF2">
    <property type="entry name" value="PEROXISOMAL MEMBRANE PROTEIN LPX1"/>
    <property type="match status" value="1"/>
</dbReference>
<reference evidence="2 3" key="1">
    <citation type="journal article" date="2019" name="Int. J. Syst. Evol. Microbiol.">
        <title>The Global Catalogue of Microorganisms (GCM) 10K type strain sequencing project: providing services to taxonomists for standard genome sequencing and annotation.</title>
        <authorList>
            <consortium name="The Broad Institute Genomics Platform"/>
            <consortium name="The Broad Institute Genome Sequencing Center for Infectious Disease"/>
            <person name="Wu L."/>
            <person name="Ma J."/>
        </authorList>
    </citation>
    <scope>NUCLEOTIDE SEQUENCE [LARGE SCALE GENOMIC DNA]</scope>
    <source>
        <strain evidence="2 3">JCM 16117</strain>
    </source>
</reference>
<dbReference type="Gene3D" id="3.40.50.1820">
    <property type="entry name" value="alpha/beta hydrolase"/>
    <property type="match status" value="1"/>
</dbReference>
<keyword evidence="2" id="KW-0378">Hydrolase</keyword>
<evidence type="ECO:0000313" key="2">
    <source>
        <dbReference type="EMBL" id="GAA2243285.1"/>
    </source>
</evidence>